<comment type="caution">
    <text evidence="1">The sequence shown here is derived from an EMBL/GenBank/DDBJ whole genome shotgun (WGS) entry which is preliminary data.</text>
</comment>
<organism evidence="1 2">
    <name type="scientific">Stephania cephalantha</name>
    <dbReference type="NCBI Taxonomy" id="152367"/>
    <lineage>
        <taxon>Eukaryota</taxon>
        <taxon>Viridiplantae</taxon>
        <taxon>Streptophyta</taxon>
        <taxon>Embryophyta</taxon>
        <taxon>Tracheophyta</taxon>
        <taxon>Spermatophyta</taxon>
        <taxon>Magnoliopsida</taxon>
        <taxon>Ranunculales</taxon>
        <taxon>Menispermaceae</taxon>
        <taxon>Menispermoideae</taxon>
        <taxon>Cissampelideae</taxon>
        <taxon>Stephania</taxon>
    </lineage>
</organism>
<evidence type="ECO:0000313" key="1">
    <source>
        <dbReference type="EMBL" id="KAK9111444.1"/>
    </source>
</evidence>
<dbReference type="AlphaFoldDB" id="A0AAP0NMD8"/>
<dbReference type="EMBL" id="JBBNAG010000008">
    <property type="protein sequence ID" value="KAK9111444.1"/>
    <property type="molecule type" value="Genomic_DNA"/>
</dbReference>
<accession>A0AAP0NMD8</accession>
<reference evidence="1 2" key="1">
    <citation type="submission" date="2024-01" db="EMBL/GenBank/DDBJ databases">
        <title>Genome assemblies of Stephania.</title>
        <authorList>
            <person name="Yang L."/>
        </authorList>
    </citation>
    <scope>NUCLEOTIDE SEQUENCE [LARGE SCALE GENOMIC DNA]</scope>
    <source>
        <strain evidence="1">JXDWG</strain>
        <tissue evidence="1">Leaf</tissue>
    </source>
</reference>
<name>A0AAP0NMD8_9MAGN</name>
<evidence type="ECO:0000313" key="2">
    <source>
        <dbReference type="Proteomes" id="UP001419268"/>
    </source>
</evidence>
<dbReference type="Proteomes" id="UP001419268">
    <property type="component" value="Unassembled WGS sequence"/>
</dbReference>
<proteinExistence type="predicted"/>
<keyword evidence="2" id="KW-1185">Reference proteome</keyword>
<protein>
    <submittedName>
        <fullName evidence="1">Uncharacterized protein</fullName>
    </submittedName>
</protein>
<sequence>MKKTRYPKYSRQKVELPFNNSLDFIIALKPIYMCLLQALKSHSPIATPR</sequence>
<gene>
    <name evidence="1" type="ORF">Scep_018963</name>
</gene>